<feature type="domain" description="Thioesterase" evidence="3">
    <location>
        <begin position="54"/>
        <end position="131"/>
    </location>
</feature>
<evidence type="ECO:0000313" key="5">
    <source>
        <dbReference type="Proteomes" id="UP000663841"/>
    </source>
</evidence>
<sequence>MRAASNTLFQVWQSFVKAQGHDPHCFPSLQITRAVPGQVDASVKIAAHNLNRNKTVHGGFISSLTDTMGSLAVGTNGQWMTGVSTDISTSFIKPAGTEGDTLYCRGIVDGMGKTLAYTRIEFRNQGGQLVAFGHHTKFVGKTVNHEKNVKFSPDGEDLIEGTIPEDGH</sequence>
<dbReference type="InterPro" id="IPR039298">
    <property type="entry name" value="ACOT13"/>
</dbReference>
<evidence type="ECO:0000259" key="3">
    <source>
        <dbReference type="Pfam" id="PF03061"/>
    </source>
</evidence>
<name>A0A8H3B782_9AGAM</name>
<dbReference type="GO" id="GO:0047617">
    <property type="term" value="F:fatty acyl-CoA hydrolase activity"/>
    <property type="evidence" value="ECO:0007669"/>
    <property type="project" value="InterPro"/>
</dbReference>
<dbReference type="Pfam" id="PF03061">
    <property type="entry name" value="4HBT"/>
    <property type="match status" value="1"/>
</dbReference>
<keyword evidence="2" id="KW-0378">Hydrolase</keyword>
<proteinExistence type="inferred from homology"/>
<accession>A0A8H3B782</accession>
<organism evidence="4 5">
    <name type="scientific">Rhizoctonia solani</name>
    <dbReference type="NCBI Taxonomy" id="456999"/>
    <lineage>
        <taxon>Eukaryota</taxon>
        <taxon>Fungi</taxon>
        <taxon>Dikarya</taxon>
        <taxon>Basidiomycota</taxon>
        <taxon>Agaricomycotina</taxon>
        <taxon>Agaricomycetes</taxon>
        <taxon>Cantharellales</taxon>
        <taxon>Ceratobasidiaceae</taxon>
        <taxon>Rhizoctonia</taxon>
    </lineage>
</organism>
<dbReference type="Proteomes" id="UP000663841">
    <property type="component" value="Unassembled WGS sequence"/>
</dbReference>
<dbReference type="AlphaFoldDB" id="A0A8H3B782"/>
<dbReference type="InterPro" id="IPR003736">
    <property type="entry name" value="PAAI_dom"/>
</dbReference>
<protein>
    <recommendedName>
        <fullName evidence="3">Thioesterase domain-containing protein</fullName>
    </recommendedName>
</protein>
<comment type="similarity">
    <text evidence="1">Belongs to the thioesterase PaaI family.</text>
</comment>
<evidence type="ECO:0000313" key="4">
    <source>
        <dbReference type="EMBL" id="CAE6449477.1"/>
    </source>
</evidence>
<dbReference type="CDD" id="cd03443">
    <property type="entry name" value="PaaI_thioesterase"/>
    <property type="match status" value="1"/>
</dbReference>
<comment type="caution">
    <text evidence="4">The sequence shown here is derived from an EMBL/GenBank/DDBJ whole genome shotgun (WGS) entry which is preliminary data.</text>
</comment>
<dbReference type="SUPFAM" id="SSF54637">
    <property type="entry name" value="Thioesterase/thiol ester dehydrase-isomerase"/>
    <property type="match status" value="1"/>
</dbReference>
<dbReference type="InterPro" id="IPR006683">
    <property type="entry name" value="Thioestr_dom"/>
</dbReference>
<evidence type="ECO:0000256" key="1">
    <source>
        <dbReference type="ARBA" id="ARBA00008324"/>
    </source>
</evidence>
<dbReference type="Gene3D" id="3.10.129.10">
    <property type="entry name" value="Hotdog Thioesterase"/>
    <property type="match status" value="1"/>
</dbReference>
<gene>
    <name evidence="4" type="ORF">RDB_LOCUS122271</name>
</gene>
<dbReference type="EMBL" id="CAJMWW010000136">
    <property type="protein sequence ID" value="CAE6449477.1"/>
    <property type="molecule type" value="Genomic_DNA"/>
</dbReference>
<reference evidence="4" key="1">
    <citation type="submission" date="2021-01" db="EMBL/GenBank/DDBJ databases">
        <authorList>
            <person name="Kaushik A."/>
        </authorList>
    </citation>
    <scope>NUCLEOTIDE SEQUENCE</scope>
    <source>
        <strain evidence="4">AG3-T5</strain>
    </source>
</reference>
<dbReference type="NCBIfam" id="TIGR00369">
    <property type="entry name" value="unchar_dom_1"/>
    <property type="match status" value="1"/>
</dbReference>
<dbReference type="PANTHER" id="PTHR21660">
    <property type="entry name" value="THIOESTERASE SUPERFAMILY MEMBER-RELATED"/>
    <property type="match status" value="1"/>
</dbReference>
<dbReference type="PANTHER" id="PTHR21660:SF1">
    <property type="entry name" value="ACYL-COENZYME A THIOESTERASE 13"/>
    <property type="match status" value="1"/>
</dbReference>
<evidence type="ECO:0000256" key="2">
    <source>
        <dbReference type="ARBA" id="ARBA00022801"/>
    </source>
</evidence>
<dbReference type="InterPro" id="IPR029069">
    <property type="entry name" value="HotDog_dom_sf"/>
</dbReference>